<dbReference type="RefSeq" id="WP_109025772.1">
    <property type="nucleotide sequence ID" value="NZ_CP034086.1"/>
</dbReference>
<organism evidence="2 3">
    <name type="scientific">Methylocystis rosea</name>
    <dbReference type="NCBI Taxonomy" id="173366"/>
    <lineage>
        <taxon>Bacteria</taxon>
        <taxon>Pseudomonadati</taxon>
        <taxon>Pseudomonadota</taxon>
        <taxon>Alphaproteobacteria</taxon>
        <taxon>Hyphomicrobiales</taxon>
        <taxon>Methylocystaceae</taxon>
        <taxon>Methylocystis</taxon>
    </lineage>
</organism>
<evidence type="ECO:0000256" key="1">
    <source>
        <dbReference type="SAM" id="SignalP"/>
    </source>
</evidence>
<dbReference type="EMBL" id="CP034086">
    <property type="protein sequence ID" value="AZG75363.1"/>
    <property type="molecule type" value="Genomic_DNA"/>
</dbReference>
<dbReference type="AlphaFoldDB" id="A0A3G8M086"/>
<evidence type="ECO:0000313" key="2">
    <source>
        <dbReference type="EMBL" id="AZG75363.1"/>
    </source>
</evidence>
<feature type="chain" id="PRO_5018015364" description="DUF2282 domain-containing protein" evidence="1">
    <location>
        <begin position="20"/>
        <end position="102"/>
    </location>
</feature>
<sequence length="102" mass="11095">MKKFLPLLALILSPAFAHAEEAFDCNKKFDGEVECKVKKDKVAVKAVAIDGGECAAPTSSKVYGKAMKKGDKFKLPGAQECFYVSGFTITTTDGKTQKFYAF</sequence>
<protein>
    <recommendedName>
        <fullName evidence="4">DUF2282 domain-containing protein</fullName>
    </recommendedName>
</protein>
<evidence type="ECO:0008006" key="4">
    <source>
        <dbReference type="Google" id="ProtNLM"/>
    </source>
</evidence>
<reference evidence="2 3" key="1">
    <citation type="submission" date="2018-11" db="EMBL/GenBank/DDBJ databases">
        <title>Genome squencing of methanotrophic bacteria isolated from alkaline groundwater in Korea.</title>
        <authorList>
            <person name="Nguyen L.N."/>
        </authorList>
    </citation>
    <scope>NUCLEOTIDE SEQUENCE [LARGE SCALE GENOMIC DNA]</scope>
    <source>
        <strain evidence="2 3">GW6</strain>
    </source>
</reference>
<dbReference type="KEGG" id="mros:EHO51_00605"/>
<feature type="signal peptide" evidence="1">
    <location>
        <begin position="1"/>
        <end position="19"/>
    </location>
</feature>
<keyword evidence="1" id="KW-0732">Signal</keyword>
<accession>A0A3G8M086</accession>
<proteinExistence type="predicted"/>
<gene>
    <name evidence="2" type="ORF">EHO51_00605</name>
</gene>
<name>A0A3G8M086_9HYPH</name>
<dbReference type="Proteomes" id="UP000273982">
    <property type="component" value="Chromosome"/>
</dbReference>
<evidence type="ECO:0000313" key="3">
    <source>
        <dbReference type="Proteomes" id="UP000273982"/>
    </source>
</evidence>